<feature type="compositionally biased region" description="Basic and acidic residues" evidence="1">
    <location>
        <begin position="22"/>
        <end position="33"/>
    </location>
</feature>
<dbReference type="AlphaFoldDB" id="A0A1B7Y3T8"/>
<comment type="caution">
    <text evidence="2">The sequence shown here is derived from an EMBL/GenBank/DDBJ whole genome shotgun (WGS) entry which is preliminary data.</text>
</comment>
<dbReference type="GeneID" id="28869881"/>
<dbReference type="KEGG" id="chig:CH63R_10800"/>
<feature type="region of interest" description="Disordered" evidence="1">
    <location>
        <begin position="1"/>
        <end position="33"/>
    </location>
</feature>
<reference evidence="3" key="1">
    <citation type="journal article" date="2017" name="BMC Genomics">
        <title>Gapless genome assembly of Colletotrichum higginsianum reveals chromosome structure and association of transposable elements with secondary metabolite gene clusters.</title>
        <authorList>
            <person name="Dallery J.-F."/>
            <person name="Lapalu N."/>
            <person name="Zampounis A."/>
            <person name="Pigne S."/>
            <person name="Luyten I."/>
            <person name="Amselem J."/>
            <person name="Wittenberg A.H.J."/>
            <person name="Zhou S."/>
            <person name="de Queiroz M.V."/>
            <person name="Robin G.P."/>
            <person name="Auger A."/>
            <person name="Hainaut M."/>
            <person name="Henrissat B."/>
            <person name="Kim K.-T."/>
            <person name="Lee Y.-H."/>
            <person name="Lespinet O."/>
            <person name="Schwartz D.C."/>
            <person name="Thon M.R."/>
            <person name="O'Connell R.J."/>
        </authorList>
    </citation>
    <scope>NUCLEOTIDE SEQUENCE [LARGE SCALE GENOMIC DNA]</scope>
    <source>
        <strain evidence="3">IMI 349063</strain>
    </source>
</reference>
<protein>
    <submittedName>
        <fullName evidence="2">Uncharacterized protein</fullName>
    </submittedName>
</protein>
<evidence type="ECO:0000256" key="1">
    <source>
        <dbReference type="SAM" id="MobiDB-lite"/>
    </source>
</evidence>
<dbReference type="Proteomes" id="UP000092177">
    <property type="component" value="Unassembled WGS sequence"/>
</dbReference>
<evidence type="ECO:0000313" key="2">
    <source>
        <dbReference type="EMBL" id="OBR06680.1"/>
    </source>
</evidence>
<proteinExistence type="predicted"/>
<evidence type="ECO:0000313" key="3">
    <source>
        <dbReference type="Proteomes" id="UP000092177"/>
    </source>
</evidence>
<organism evidence="2 3">
    <name type="scientific">Colletotrichum higginsianum (strain IMI 349063)</name>
    <name type="common">Crucifer anthracnose fungus</name>
    <dbReference type="NCBI Taxonomy" id="759273"/>
    <lineage>
        <taxon>Eukaryota</taxon>
        <taxon>Fungi</taxon>
        <taxon>Dikarya</taxon>
        <taxon>Ascomycota</taxon>
        <taxon>Pezizomycotina</taxon>
        <taxon>Sordariomycetes</taxon>
        <taxon>Hypocreomycetidae</taxon>
        <taxon>Glomerellales</taxon>
        <taxon>Glomerellaceae</taxon>
        <taxon>Colletotrichum</taxon>
        <taxon>Colletotrichum destructivum species complex</taxon>
    </lineage>
</organism>
<feature type="compositionally biased region" description="Polar residues" evidence="1">
    <location>
        <begin position="1"/>
        <end position="20"/>
    </location>
</feature>
<dbReference type="VEuPathDB" id="FungiDB:CH63R_10800"/>
<name>A0A1B7Y3T8_COLHI</name>
<dbReference type="EMBL" id="LTAN01000007">
    <property type="protein sequence ID" value="OBR06680.1"/>
    <property type="molecule type" value="Genomic_DNA"/>
</dbReference>
<accession>A0A1B7Y3T8</accession>
<keyword evidence="3" id="KW-1185">Reference proteome</keyword>
<dbReference type="RefSeq" id="XP_018155198.1">
    <property type="nucleotide sequence ID" value="XM_018305774.1"/>
</dbReference>
<gene>
    <name evidence="2" type="ORF">CH63R_10800</name>
</gene>
<sequence length="59" mass="6637">MPSHSVSRSALPSIASQIEADTTERTKRVEDNNNNKVTEYLAIVQEDLSRSGRLYTNDK</sequence>